<reference evidence="1" key="1">
    <citation type="submission" date="2014-07" db="EMBL/GenBank/DDBJ databases">
        <title>Identification of a novel salt tolerance gene in wild soybean by whole-genome sequencing.</title>
        <authorList>
            <person name="Lam H.-M."/>
            <person name="Qi X."/>
            <person name="Li M.-W."/>
            <person name="Liu X."/>
            <person name="Xie M."/>
            <person name="Ni M."/>
            <person name="Xu X."/>
        </authorList>
    </citation>
    <scope>NUCLEOTIDE SEQUENCE [LARGE SCALE GENOMIC DNA]</scope>
    <source>
        <tissue evidence="1">Root</tissue>
    </source>
</reference>
<dbReference type="Proteomes" id="UP000053555">
    <property type="component" value="Unassembled WGS sequence"/>
</dbReference>
<organism evidence="1">
    <name type="scientific">Glycine soja</name>
    <name type="common">Wild soybean</name>
    <dbReference type="NCBI Taxonomy" id="3848"/>
    <lineage>
        <taxon>Eukaryota</taxon>
        <taxon>Viridiplantae</taxon>
        <taxon>Streptophyta</taxon>
        <taxon>Embryophyta</taxon>
        <taxon>Tracheophyta</taxon>
        <taxon>Spermatophyta</taxon>
        <taxon>Magnoliopsida</taxon>
        <taxon>eudicotyledons</taxon>
        <taxon>Gunneridae</taxon>
        <taxon>Pentapetalae</taxon>
        <taxon>rosids</taxon>
        <taxon>fabids</taxon>
        <taxon>Fabales</taxon>
        <taxon>Fabaceae</taxon>
        <taxon>Papilionoideae</taxon>
        <taxon>50 kb inversion clade</taxon>
        <taxon>NPAAA clade</taxon>
        <taxon>indigoferoid/millettioid clade</taxon>
        <taxon>Phaseoleae</taxon>
        <taxon>Glycine</taxon>
        <taxon>Glycine subgen. Soja</taxon>
    </lineage>
</organism>
<proteinExistence type="predicted"/>
<gene>
    <name evidence="1" type="ORF">glysoja_037158</name>
</gene>
<evidence type="ECO:0000313" key="1">
    <source>
        <dbReference type="EMBL" id="KHN31773.1"/>
    </source>
</evidence>
<dbReference type="EMBL" id="KN650664">
    <property type="protein sequence ID" value="KHN31773.1"/>
    <property type="molecule type" value="Genomic_DNA"/>
</dbReference>
<dbReference type="AlphaFoldDB" id="A0A0B2RIM1"/>
<sequence length="46" mass="5442">MVVYFIDLTCSPLKVKEDDEVDKLDIKLDVKKKYKVFTSLHLQKLD</sequence>
<accession>A0A0B2RIM1</accession>
<name>A0A0B2RIM1_GLYSO</name>
<protein>
    <submittedName>
        <fullName evidence="1">Uncharacterized protein</fullName>
    </submittedName>
</protein>